<keyword evidence="4" id="KW-0233">DNA recombination</keyword>
<evidence type="ECO:0000256" key="1">
    <source>
        <dbReference type="ARBA" id="ARBA00008857"/>
    </source>
</evidence>
<dbReference type="GO" id="GO:0006310">
    <property type="term" value="P:DNA recombination"/>
    <property type="evidence" value="ECO:0007669"/>
    <property type="project" value="UniProtKB-KW"/>
</dbReference>
<dbReference type="InterPro" id="IPR053876">
    <property type="entry name" value="Phage_int_M"/>
</dbReference>
<dbReference type="Proteomes" id="UP000078428">
    <property type="component" value="Unassembled WGS sequence"/>
</dbReference>
<evidence type="ECO:0000259" key="6">
    <source>
        <dbReference type="PROSITE" id="PS51898"/>
    </source>
</evidence>
<dbReference type="Pfam" id="PF00589">
    <property type="entry name" value="Phage_integrase"/>
    <property type="match status" value="1"/>
</dbReference>
<dbReference type="Pfam" id="PF22022">
    <property type="entry name" value="Phage_int_M"/>
    <property type="match status" value="1"/>
</dbReference>
<evidence type="ECO:0000256" key="5">
    <source>
        <dbReference type="PROSITE-ProRule" id="PRU01248"/>
    </source>
</evidence>
<feature type="domain" description="Core-binding (CB)" evidence="7">
    <location>
        <begin position="100"/>
        <end position="181"/>
    </location>
</feature>
<dbReference type="InterPro" id="IPR013762">
    <property type="entry name" value="Integrase-like_cat_sf"/>
</dbReference>
<dbReference type="InterPro" id="IPR044068">
    <property type="entry name" value="CB"/>
</dbReference>
<comment type="caution">
    <text evidence="8">The sequence shown here is derived from an EMBL/GenBank/DDBJ whole genome shotgun (WGS) entry which is preliminary data.</text>
</comment>
<gene>
    <name evidence="8" type="ORF">A6A04_14845</name>
</gene>
<dbReference type="GO" id="GO:0015074">
    <property type="term" value="P:DNA integration"/>
    <property type="evidence" value="ECO:0007669"/>
    <property type="project" value="UniProtKB-KW"/>
</dbReference>
<dbReference type="Gene3D" id="1.10.150.130">
    <property type="match status" value="1"/>
</dbReference>
<dbReference type="GO" id="GO:0003677">
    <property type="term" value="F:DNA binding"/>
    <property type="evidence" value="ECO:0007669"/>
    <property type="project" value="UniProtKB-UniRule"/>
</dbReference>
<protein>
    <submittedName>
        <fullName evidence="8">Integrase</fullName>
    </submittedName>
</protein>
<dbReference type="InterPro" id="IPR050808">
    <property type="entry name" value="Phage_Integrase"/>
</dbReference>
<proteinExistence type="inferred from homology"/>
<dbReference type="STRING" id="1285242.A6A04_14845"/>
<dbReference type="SUPFAM" id="SSF56349">
    <property type="entry name" value="DNA breaking-rejoining enzymes"/>
    <property type="match status" value="1"/>
</dbReference>
<keyword evidence="2" id="KW-0229">DNA integration</keyword>
<accession>A0A178MT39</accession>
<dbReference type="Gene3D" id="1.10.443.10">
    <property type="entry name" value="Intergrase catalytic core"/>
    <property type="match status" value="1"/>
</dbReference>
<evidence type="ECO:0000259" key="7">
    <source>
        <dbReference type="PROSITE" id="PS51900"/>
    </source>
</evidence>
<dbReference type="InterPro" id="IPR025166">
    <property type="entry name" value="Integrase_DNA_bind_dom"/>
</dbReference>
<reference evidence="8 9" key="1">
    <citation type="submission" date="2016-04" db="EMBL/GenBank/DDBJ databases">
        <title>Draft genome sequence of freshwater magnetotactic bacteria Magnetospirillum marisnigri SP-1 and Magnetospirillum moscoviense BB-1.</title>
        <authorList>
            <person name="Koziaeva V."/>
            <person name="Dziuba M.V."/>
            <person name="Ivanov T.M."/>
            <person name="Kuznetsov B."/>
            <person name="Grouzdev D.S."/>
        </authorList>
    </citation>
    <scope>NUCLEOTIDE SEQUENCE [LARGE SCALE GENOMIC DNA]</scope>
    <source>
        <strain evidence="8 9">SP-1</strain>
    </source>
</reference>
<dbReference type="PROSITE" id="PS51900">
    <property type="entry name" value="CB"/>
    <property type="match status" value="1"/>
</dbReference>
<keyword evidence="9" id="KW-1185">Reference proteome</keyword>
<evidence type="ECO:0000256" key="4">
    <source>
        <dbReference type="ARBA" id="ARBA00023172"/>
    </source>
</evidence>
<dbReference type="EMBL" id="LWQT01000041">
    <property type="protein sequence ID" value="OAN52991.1"/>
    <property type="molecule type" value="Genomic_DNA"/>
</dbReference>
<dbReference type="InterPro" id="IPR010998">
    <property type="entry name" value="Integrase_recombinase_N"/>
</dbReference>
<dbReference type="InterPro" id="IPR011010">
    <property type="entry name" value="DNA_brk_join_enz"/>
</dbReference>
<dbReference type="RefSeq" id="WP_068490452.1">
    <property type="nucleotide sequence ID" value="NZ_LWQT01000041.1"/>
</dbReference>
<evidence type="ECO:0000313" key="9">
    <source>
        <dbReference type="Proteomes" id="UP000078428"/>
    </source>
</evidence>
<dbReference type="OrthoDB" id="9795573at2"/>
<evidence type="ECO:0000256" key="3">
    <source>
        <dbReference type="ARBA" id="ARBA00023125"/>
    </source>
</evidence>
<keyword evidence="3 5" id="KW-0238">DNA-binding</keyword>
<dbReference type="InterPro" id="IPR038488">
    <property type="entry name" value="Integrase_DNA-bd_sf"/>
</dbReference>
<evidence type="ECO:0000313" key="8">
    <source>
        <dbReference type="EMBL" id="OAN52991.1"/>
    </source>
</evidence>
<dbReference type="PANTHER" id="PTHR30629:SF2">
    <property type="entry name" value="PROPHAGE INTEGRASE INTS-RELATED"/>
    <property type="match status" value="1"/>
</dbReference>
<evidence type="ECO:0000256" key="2">
    <source>
        <dbReference type="ARBA" id="ARBA00022908"/>
    </source>
</evidence>
<name>A0A178MT39_9PROT</name>
<organism evidence="8 9">
    <name type="scientific">Paramagnetospirillum marisnigri</name>
    <dbReference type="NCBI Taxonomy" id="1285242"/>
    <lineage>
        <taxon>Bacteria</taxon>
        <taxon>Pseudomonadati</taxon>
        <taxon>Pseudomonadota</taxon>
        <taxon>Alphaproteobacteria</taxon>
        <taxon>Rhodospirillales</taxon>
        <taxon>Magnetospirillaceae</taxon>
        <taxon>Paramagnetospirillum</taxon>
    </lineage>
</organism>
<feature type="domain" description="Tyr recombinase" evidence="6">
    <location>
        <begin position="212"/>
        <end position="385"/>
    </location>
</feature>
<comment type="similarity">
    <text evidence="1">Belongs to the 'phage' integrase family.</text>
</comment>
<dbReference type="PANTHER" id="PTHR30629">
    <property type="entry name" value="PROPHAGE INTEGRASE"/>
    <property type="match status" value="1"/>
</dbReference>
<dbReference type="AlphaFoldDB" id="A0A178MT39"/>
<dbReference type="InterPro" id="IPR002104">
    <property type="entry name" value="Integrase_catalytic"/>
</dbReference>
<dbReference type="PROSITE" id="PS51898">
    <property type="entry name" value="TYR_RECOMBINASE"/>
    <property type="match status" value="1"/>
</dbReference>
<dbReference type="Gene3D" id="3.30.160.390">
    <property type="entry name" value="Integrase, DNA-binding domain"/>
    <property type="match status" value="1"/>
</dbReference>
<sequence>MAAGKLTALQVSKMKEAGRYADGGGLYLQVSKVGTKSWLFRFMLDGKAREMGLGSVDTVPLANAREEAEQCRRQLRDRKDPIEERKARQLEAALDAAKAMTFRQCAEAYIDAHKTGWKNAKHKAQWGSTLETYVYPVFGSLAVKSVDTGLVLKVLEPIWQTKTETASRVRGRVESILDWATARGLRRGENPARWRGHLDKLLPPRSKVQKVQHHAALPYEEMGAFMKALRAQDSVGARGLEFQILTAARPGEAYGAKWSEIDADKKVWTIPGERMKAGREHRVPLSSAAMAIIEAMKTIKVSDYVFPGMKDNRPLSGMAFLQLLKRMNRGDLTAHGFRSTFRDWCAEQTAYPRDVEEMALAHTIGNKVEAAYRRGDLFEKRTRLMQDWGNFCAMPVKKGNVHPIKKAK</sequence>
<dbReference type="Pfam" id="PF13356">
    <property type="entry name" value="Arm-DNA-bind_3"/>
    <property type="match status" value="1"/>
</dbReference>
<dbReference type="CDD" id="cd00801">
    <property type="entry name" value="INT_P4_C"/>
    <property type="match status" value="1"/>
</dbReference>